<feature type="transmembrane region" description="Helical" evidence="1">
    <location>
        <begin position="12"/>
        <end position="36"/>
    </location>
</feature>
<reference evidence="2 3" key="1">
    <citation type="submission" date="2014-07" db="EMBL/GenBank/DDBJ databases">
        <authorList>
            <person name="McCorrison J."/>
            <person name="Sanka R."/>
            <person name="Torralba M."/>
            <person name="Gillis M."/>
            <person name="Haft D.H."/>
            <person name="Methe B."/>
            <person name="Sutton G."/>
            <person name="Nelson K.E."/>
        </authorList>
    </citation>
    <scope>NUCLEOTIDE SEQUENCE [LARGE SCALE GENOMIC DNA]</scope>
    <source>
        <strain evidence="2 3">DNF00040</strain>
    </source>
</reference>
<keyword evidence="1" id="KW-1133">Transmembrane helix</keyword>
<name>A0A095YKS5_9BURK</name>
<evidence type="ECO:0000313" key="2">
    <source>
        <dbReference type="EMBL" id="KGF22726.1"/>
    </source>
</evidence>
<evidence type="ECO:0000256" key="1">
    <source>
        <dbReference type="SAM" id="Phobius"/>
    </source>
</evidence>
<keyword evidence="1" id="KW-0812">Transmembrane</keyword>
<feature type="transmembrane region" description="Helical" evidence="1">
    <location>
        <begin position="84"/>
        <end position="102"/>
    </location>
</feature>
<dbReference type="EMBL" id="JRNI01000153">
    <property type="protein sequence ID" value="KGF22726.1"/>
    <property type="molecule type" value="Genomic_DNA"/>
</dbReference>
<keyword evidence="3" id="KW-1185">Reference proteome</keyword>
<dbReference type="AlphaFoldDB" id="A0A095YKS5"/>
<comment type="caution">
    <text evidence="2">The sequence shown here is derived from an EMBL/GenBank/DDBJ whole genome shotgun (WGS) entry which is preliminary data.</text>
</comment>
<proteinExistence type="predicted"/>
<feature type="transmembrane region" description="Helical" evidence="1">
    <location>
        <begin position="122"/>
        <end position="140"/>
    </location>
</feature>
<sequence>MFAMKVTFKTYFFCMLKALFVSAIVFCIQILVNVFLNEDEVIEIWDVFSLGVGLTLIASLVFLIPLIIATLVRFLLNKHNYHRCLSFLINFAVFFTYGYYLFIKSQPLYKGTEFSEHEKLLILSMVFYTSIFLITSEIFISSKVKKLSLSVG</sequence>
<dbReference type="Proteomes" id="UP000029629">
    <property type="component" value="Unassembled WGS sequence"/>
</dbReference>
<protein>
    <submittedName>
        <fullName evidence="2">Uncharacterized protein</fullName>
    </submittedName>
</protein>
<organism evidence="2 3">
    <name type="scientific">Oligella urethralis DNF00040</name>
    <dbReference type="NCBI Taxonomy" id="1401065"/>
    <lineage>
        <taxon>Bacteria</taxon>
        <taxon>Pseudomonadati</taxon>
        <taxon>Pseudomonadota</taxon>
        <taxon>Betaproteobacteria</taxon>
        <taxon>Burkholderiales</taxon>
        <taxon>Alcaligenaceae</taxon>
        <taxon>Oligella</taxon>
    </lineage>
</organism>
<gene>
    <name evidence="2" type="ORF">HMPREF2130_12020</name>
</gene>
<keyword evidence="1" id="KW-0472">Membrane</keyword>
<accession>A0A095YKS5</accession>
<evidence type="ECO:0000313" key="3">
    <source>
        <dbReference type="Proteomes" id="UP000029629"/>
    </source>
</evidence>
<feature type="transmembrane region" description="Helical" evidence="1">
    <location>
        <begin position="48"/>
        <end position="72"/>
    </location>
</feature>